<name>A0A562IBZ5_MICOL</name>
<sequence length="67" mass="7184">MVPVRITVPSPGRAAEGRLPITSRRAESRSPARTGASQRSSSRPGEASAAARDSTWSTYARMNRLTV</sequence>
<dbReference type="Proteomes" id="UP000319825">
    <property type="component" value="Unassembled WGS sequence"/>
</dbReference>
<keyword evidence="3" id="KW-1185">Reference proteome</keyword>
<feature type="region of interest" description="Disordered" evidence="1">
    <location>
        <begin position="1"/>
        <end position="54"/>
    </location>
</feature>
<gene>
    <name evidence="2" type="ORF">JD77_03368</name>
</gene>
<dbReference type="EMBL" id="VLKE01000001">
    <property type="protein sequence ID" value="TWH68376.1"/>
    <property type="molecule type" value="Genomic_DNA"/>
</dbReference>
<evidence type="ECO:0000313" key="2">
    <source>
        <dbReference type="EMBL" id="TWH68376.1"/>
    </source>
</evidence>
<organism evidence="2 3">
    <name type="scientific">Micromonospora olivasterospora</name>
    <dbReference type="NCBI Taxonomy" id="1880"/>
    <lineage>
        <taxon>Bacteria</taxon>
        <taxon>Bacillati</taxon>
        <taxon>Actinomycetota</taxon>
        <taxon>Actinomycetes</taxon>
        <taxon>Micromonosporales</taxon>
        <taxon>Micromonosporaceae</taxon>
        <taxon>Micromonospora</taxon>
    </lineage>
</organism>
<protein>
    <submittedName>
        <fullName evidence="2">Uncharacterized protein</fullName>
    </submittedName>
</protein>
<evidence type="ECO:0000256" key="1">
    <source>
        <dbReference type="SAM" id="MobiDB-lite"/>
    </source>
</evidence>
<comment type="caution">
    <text evidence="2">The sequence shown here is derived from an EMBL/GenBank/DDBJ whole genome shotgun (WGS) entry which is preliminary data.</text>
</comment>
<reference evidence="2 3" key="1">
    <citation type="submission" date="2019-07" db="EMBL/GenBank/DDBJ databases">
        <title>R&amp;d 2014.</title>
        <authorList>
            <person name="Klenk H.-P."/>
        </authorList>
    </citation>
    <scope>NUCLEOTIDE SEQUENCE [LARGE SCALE GENOMIC DNA]</scope>
    <source>
        <strain evidence="2 3">DSM 43868</strain>
    </source>
</reference>
<proteinExistence type="predicted"/>
<evidence type="ECO:0000313" key="3">
    <source>
        <dbReference type="Proteomes" id="UP000319825"/>
    </source>
</evidence>
<dbReference type="AlphaFoldDB" id="A0A562IBZ5"/>
<accession>A0A562IBZ5</accession>